<name>A0ABN2STF0_9ACTN</name>
<organism evidence="1 2">
    <name type="scientific">Catenulispora subtropica</name>
    <dbReference type="NCBI Taxonomy" id="450798"/>
    <lineage>
        <taxon>Bacteria</taxon>
        <taxon>Bacillati</taxon>
        <taxon>Actinomycetota</taxon>
        <taxon>Actinomycetes</taxon>
        <taxon>Catenulisporales</taxon>
        <taxon>Catenulisporaceae</taxon>
        <taxon>Catenulispora</taxon>
    </lineage>
</organism>
<protein>
    <submittedName>
        <fullName evidence="1">Uncharacterized protein</fullName>
    </submittedName>
</protein>
<proteinExistence type="predicted"/>
<dbReference type="Proteomes" id="UP001499854">
    <property type="component" value="Unassembled WGS sequence"/>
</dbReference>
<gene>
    <name evidence="1" type="ORF">GCM10009838_63300</name>
</gene>
<reference evidence="1 2" key="1">
    <citation type="journal article" date="2019" name="Int. J. Syst. Evol. Microbiol.">
        <title>The Global Catalogue of Microorganisms (GCM) 10K type strain sequencing project: providing services to taxonomists for standard genome sequencing and annotation.</title>
        <authorList>
            <consortium name="The Broad Institute Genomics Platform"/>
            <consortium name="The Broad Institute Genome Sequencing Center for Infectious Disease"/>
            <person name="Wu L."/>
            <person name="Ma J."/>
        </authorList>
    </citation>
    <scope>NUCLEOTIDE SEQUENCE [LARGE SCALE GENOMIC DNA]</scope>
    <source>
        <strain evidence="1 2">JCM 16013</strain>
    </source>
</reference>
<dbReference type="EMBL" id="BAAAQM010000045">
    <property type="protein sequence ID" value="GAA1991207.1"/>
    <property type="molecule type" value="Genomic_DNA"/>
</dbReference>
<evidence type="ECO:0000313" key="2">
    <source>
        <dbReference type="Proteomes" id="UP001499854"/>
    </source>
</evidence>
<evidence type="ECO:0000313" key="1">
    <source>
        <dbReference type="EMBL" id="GAA1991207.1"/>
    </source>
</evidence>
<sequence>MGLGFDQGQIVQDSLGKPVAAEATDSKSRLHAKLFADGSAVPTFWDVIARALAAPPGTPDHAPR</sequence>
<comment type="caution">
    <text evidence="1">The sequence shown here is derived from an EMBL/GenBank/DDBJ whole genome shotgun (WGS) entry which is preliminary data.</text>
</comment>
<accession>A0ABN2STF0</accession>
<keyword evidence="2" id="KW-1185">Reference proteome</keyword>